<protein>
    <submittedName>
        <fullName evidence="1">Uncharacterized protein</fullName>
    </submittedName>
</protein>
<sequence>MTFTYDPSNPDDVTRVRWHLSDTAEPAMVSDEEISFATSEAGSWQKAVIFIIDKKLMDMSMEPDFQADWLRVDAADAKKRLETMRTRKLKEFGLSSDSTYGNAFTTTHHHTYRADSLQTEEPDYDS</sequence>
<dbReference type="Proteomes" id="UP000594468">
    <property type="component" value="Chromosome"/>
</dbReference>
<evidence type="ECO:0000313" key="1">
    <source>
        <dbReference type="EMBL" id="QPC81066.1"/>
    </source>
</evidence>
<dbReference type="AlphaFoldDB" id="A0A7S8E645"/>
<dbReference type="EMBL" id="CP062983">
    <property type="protein sequence ID" value="QPC81066.1"/>
    <property type="molecule type" value="Genomic_DNA"/>
</dbReference>
<dbReference type="KEGG" id="pmet:G4Y79_15285"/>
<reference evidence="1 2" key="1">
    <citation type="submission" date="2020-02" db="EMBL/GenBank/DDBJ databases">
        <authorList>
            <person name="Zheng R.K."/>
            <person name="Sun C.M."/>
        </authorList>
    </citation>
    <scope>NUCLEOTIDE SEQUENCE [LARGE SCALE GENOMIC DNA]</scope>
    <source>
        <strain evidence="2">rifampicinis</strain>
    </source>
</reference>
<gene>
    <name evidence="1" type="ORF">G4Y79_15285</name>
</gene>
<evidence type="ECO:0000313" key="2">
    <source>
        <dbReference type="Proteomes" id="UP000594468"/>
    </source>
</evidence>
<name>A0A7S8E645_9CHLR</name>
<organism evidence="1 2">
    <name type="scientific">Phototrophicus methaneseepsis</name>
    <dbReference type="NCBI Taxonomy" id="2710758"/>
    <lineage>
        <taxon>Bacteria</taxon>
        <taxon>Bacillati</taxon>
        <taxon>Chloroflexota</taxon>
        <taxon>Candidatus Thermofontia</taxon>
        <taxon>Phototrophicales</taxon>
        <taxon>Phototrophicaceae</taxon>
        <taxon>Phototrophicus</taxon>
    </lineage>
</organism>
<proteinExistence type="predicted"/>
<dbReference type="RefSeq" id="WP_195169139.1">
    <property type="nucleotide sequence ID" value="NZ_CP062983.1"/>
</dbReference>
<keyword evidence="2" id="KW-1185">Reference proteome</keyword>
<accession>A0A7S8E645</accession>